<evidence type="ECO:0000313" key="2">
    <source>
        <dbReference type="Proteomes" id="UP000095283"/>
    </source>
</evidence>
<protein>
    <submittedName>
        <fullName evidence="3">Uncharacterized protein</fullName>
    </submittedName>
</protein>
<accession>A0A1I7XMN4</accession>
<reference evidence="3" key="1">
    <citation type="submission" date="2016-11" db="UniProtKB">
        <authorList>
            <consortium name="WormBaseParasite"/>
        </authorList>
    </citation>
    <scope>IDENTIFICATION</scope>
</reference>
<evidence type="ECO:0000256" key="1">
    <source>
        <dbReference type="SAM" id="MobiDB-lite"/>
    </source>
</evidence>
<dbReference type="Proteomes" id="UP000095283">
    <property type="component" value="Unplaced"/>
</dbReference>
<feature type="compositionally biased region" description="Polar residues" evidence="1">
    <location>
        <begin position="45"/>
        <end position="57"/>
    </location>
</feature>
<organism evidence="2 3">
    <name type="scientific">Heterorhabditis bacteriophora</name>
    <name type="common">Entomopathogenic nematode worm</name>
    <dbReference type="NCBI Taxonomy" id="37862"/>
    <lineage>
        <taxon>Eukaryota</taxon>
        <taxon>Metazoa</taxon>
        <taxon>Ecdysozoa</taxon>
        <taxon>Nematoda</taxon>
        <taxon>Chromadorea</taxon>
        <taxon>Rhabditida</taxon>
        <taxon>Rhabditina</taxon>
        <taxon>Rhabditomorpha</taxon>
        <taxon>Strongyloidea</taxon>
        <taxon>Heterorhabditidae</taxon>
        <taxon>Heterorhabditis</taxon>
    </lineage>
</organism>
<feature type="region of interest" description="Disordered" evidence="1">
    <location>
        <begin position="39"/>
        <end position="66"/>
    </location>
</feature>
<keyword evidence="2" id="KW-1185">Reference proteome</keyword>
<name>A0A1I7XMN4_HETBA</name>
<proteinExistence type="predicted"/>
<dbReference type="WBParaSite" id="Hba_18578">
    <property type="protein sequence ID" value="Hba_18578"/>
    <property type="gene ID" value="Hba_18578"/>
</dbReference>
<dbReference type="AlphaFoldDB" id="A0A1I7XMN4"/>
<evidence type="ECO:0000313" key="3">
    <source>
        <dbReference type="WBParaSite" id="Hba_18578"/>
    </source>
</evidence>
<sequence>MKKKLCLYPNKSNNLSLKIMKNYDMNIDCPRMPVMDATSHHAHSSVISAGITTPKGETTSDRRIKD</sequence>